<dbReference type="PROSITE" id="PS50048">
    <property type="entry name" value="ZN2_CY6_FUNGAL_2"/>
    <property type="match status" value="1"/>
</dbReference>
<keyword evidence="2" id="KW-0238">DNA-binding</keyword>
<feature type="region of interest" description="Disordered" evidence="5">
    <location>
        <begin position="888"/>
        <end position="921"/>
    </location>
</feature>
<dbReference type="Proteomes" id="UP000509510">
    <property type="component" value="Chromosome III"/>
</dbReference>
<name>A0A7H8QZS2_TALRU</name>
<evidence type="ECO:0000256" key="1">
    <source>
        <dbReference type="ARBA" id="ARBA00023015"/>
    </source>
</evidence>
<evidence type="ECO:0000256" key="2">
    <source>
        <dbReference type="ARBA" id="ARBA00023125"/>
    </source>
</evidence>
<dbReference type="EMBL" id="CP055900">
    <property type="protein sequence ID" value="QKX59266.1"/>
    <property type="molecule type" value="Genomic_DNA"/>
</dbReference>
<evidence type="ECO:0000313" key="7">
    <source>
        <dbReference type="EMBL" id="QKX59266.1"/>
    </source>
</evidence>
<keyword evidence="1" id="KW-0805">Transcription regulation</keyword>
<accession>A0A7H8QZS2</accession>
<protein>
    <recommendedName>
        <fullName evidence="6">Zn(2)-C6 fungal-type domain-containing protein</fullName>
    </recommendedName>
</protein>
<dbReference type="GeneID" id="55993893"/>
<dbReference type="GO" id="GO:0008270">
    <property type="term" value="F:zinc ion binding"/>
    <property type="evidence" value="ECO:0007669"/>
    <property type="project" value="InterPro"/>
</dbReference>
<reference evidence="8" key="1">
    <citation type="submission" date="2020-06" db="EMBL/GenBank/DDBJ databases">
        <title>A chromosome-scale genome assembly of Talaromyces rugulosus W13939.</title>
        <authorList>
            <person name="Wang B."/>
            <person name="Guo L."/>
            <person name="Ye K."/>
            <person name="Wang L."/>
        </authorList>
    </citation>
    <scope>NUCLEOTIDE SEQUENCE [LARGE SCALE GENOMIC DNA]</scope>
    <source>
        <strain evidence="8">W13939</strain>
    </source>
</reference>
<dbReference type="AlphaFoldDB" id="A0A7H8QZS2"/>
<dbReference type="CDD" id="cd00067">
    <property type="entry name" value="GAL4"/>
    <property type="match status" value="1"/>
</dbReference>
<organism evidence="7 8">
    <name type="scientific">Talaromyces rugulosus</name>
    <name type="common">Penicillium rugulosum</name>
    <dbReference type="NCBI Taxonomy" id="121627"/>
    <lineage>
        <taxon>Eukaryota</taxon>
        <taxon>Fungi</taxon>
        <taxon>Dikarya</taxon>
        <taxon>Ascomycota</taxon>
        <taxon>Pezizomycotina</taxon>
        <taxon>Eurotiomycetes</taxon>
        <taxon>Eurotiomycetidae</taxon>
        <taxon>Eurotiales</taxon>
        <taxon>Trichocomaceae</taxon>
        <taxon>Talaromyces</taxon>
        <taxon>Talaromyces sect. Islandici</taxon>
    </lineage>
</organism>
<keyword evidence="8" id="KW-1185">Reference proteome</keyword>
<evidence type="ECO:0000256" key="3">
    <source>
        <dbReference type="ARBA" id="ARBA00023163"/>
    </source>
</evidence>
<keyword evidence="4" id="KW-0539">Nucleus</keyword>
<evidence type="ECO:0000256" key="4">
    <source>
        <dbReference type="ARBA" id="ARBA00023242"/>
    </source>
</evidence>
<dbReference type="Pfam" id="PF00172">
    <property type="entry name" value="Zn_clus"/>
    <property type="match status" value="1"/>
</dbReference>
<evidence type="ECO:0000259" key="6">
    <source>
        <dbReference type="PROSITE" id="PS50048"/>
    </source>
</evidence>
<dbReference type="InterPro" id="IPR001138">
    <property type="entry name" value="Zn2Cys6_DnaBD"/>
</dbReference>
<dbReference type="InterPro" id="IPR036864">
    <property type="entry name" value="Zn2-C6_fun-type_DNA-bd_sf"/>
</dbReference>
<dbReference type="GO" id="GO:0003677">
    <property type="term" value="F:DNA binding"/>
    <property type="evidence" value="ECO:0007669"/>
    <property type="project" value="UniProtKB-KW"/>
</dbReference>
<proteinExistence type="predicted"/>
<dbReference type="SUPFAM" id="SSF57701">
    <property type="entry name" value="Zn2/Cys6 DNA-binding domain"/>
    <property type="match status" value="1"/>
</dbReference>
<feature type="domain" description="Zn(2)-C6 fungal-type" evidence="6">
    <location>
        <begin position="229"/>
        <end position="264"/>
    </location>
</feature>
<keyword evidence="3" id="KW-0804">Transcription</keyword>
<dbReference type="GO" id="GO:0000981">
    <property type="term" value="F:DNA-binding transcription factor activity, RNA polymerase II-specific"/>
    <property type="evidence" value="ECO:0007669"/>
    <property type="project" value="InterPro"/>
</dbReference>
<sequence>MSDHEDLYLNEFFSTFPLPDSPSLLPFLSEDLESQPLEHPNSYVPSGTFDYSVPFAEADGGVFMSETQTLAPALHDPASLVDDGTLVDFSAWINETPSDFLDPSLLGIDCYDLFPEPRNDMSFADSSIYYREAGPLNVTDLEQPESAPHSIPPPGLEDLELMETQNSIPFESELAIPTASTQSNNTTTLQKRPLLGPTREWELPRKKKRGTAAGMTQAKQGSRTKKGNVCITCRKRKQKCNGEVPCNYCLENLGSQLLKEPCTRLNFLDIVEEKSCFEFSISYQDLVIEKHDSASFLELFTTINGTLRDRLAQEMGLSFPSKNLGLISWKLALSQFQAFLGFVKDEKRNGINYISSLPTPASIIKKTPVIFKERFKEMMPQHSLNHKNLDQLALLTHRLLACGSHCTSCKTNGLTGIQLNMSHEKVAQAAAQLIGWLAVRDHEIEIFSYLQKPANKLNTLSTSDLYDFIALLVTVVWIYSVTSDSLGVILPPKQKSLDQETIKQLTNHRQRLLLALLFHADIAISKLPSWSRSVSWKELEKRIRFIKHKFRHIFINFDPFWSLHQVKNERISTLLSRISPPFENPKQLDPEDFDGQCCLDCGCHRNGAFDKEFEKFDLLYMDGLLSKTMPGGFYEVQVSMVFTVASVDWQLAVARISSRSFGAITLNDLLFEWFTKLLEIRSNLTENCYSMKKIYDSGLFTEVAIEGFESHTKNITSAGNTTTPHYRKEFRRKLLDLREGLRWLTLKNLTGGEEIYLLSTQLRARENGRKIGLLDIPYTLKHGNDEEFDGLMKLLQPSQSWIRKTLLQLRGMVGWIKELSGVCRSDRDPHSLSQLIQQTVNRTFEGIDLRKNPSGRDPSLEIESFFGASPDAVAEILRGIIKKGGNLNFNQVEDDTEDDSEDNSEDDSEDDSEEEEGIHEETSLLMKSIRSLLIDLPNAQECGNCPE</sequence>
<dbReference type="RefSeq" id="XP_035345444.1">
    <property type="nucleotide sequence ID" value="XM_035489551.1"/>
</dbReference>
<evidence type="ECO:0000313" key="8">
    <source>
        <dbReference type="Proteomes" id="UP000509510"/>
    </source>
</evidence>
<feature type="compositionally biased region" description="Acidic residues" evidence="5">
    <location>
        <begin position="892"/>
        <end position="918"/>
    </location>
</feature>
<gene>
    <name evidence="7" type="ORF">TRUGW13939_06398</name>
</gene>
<dbReference type="KEGG" id="trg:TRUGW13939_06398"/>
<dbReference type="OrthoDB" id="5105683at2759"/>
<evidence type="ECO:0000256" key="5">
    <source>
        <dbReference type="SAM" id="MobiDB-lite"/>
    </source>
</evidence>